<feature type="repeat" description="TPR" evidence="1">
    <location>
        <begin position="38"/>
        <end position="71"/>
    </location>
</feature>
<comment type="caution">
    <text evidence="3">The sequence shown here is derived from an EMBL/GenBank/DDBJ whole genome shotgun (WGS) entry which is preliminary data.</text>
</comment>
<evidence type="ECO:0000256" key="2">
    <source>
        <dbReference type="SAM" id="MobiDB-lite"/>
    </source>
</evidence>
<reference evidence="3 4" key="1">
    <citation type="journal article" date="2016" name="Nat. Commun.">
        <title>Thousands of microbial genomes shed light on interconnected biogeochemical processes in an aquifer system.</title>
        <authorList>
            <person name="Anantharaman K."/>
            <person name="Brown C.T."/>
            <person name="Hug L.A."/>
            <person name="Sharon I."/>
            <person name="Castelle C.J."/>
            <person name="Probst A.J."/>
            <person name="Thomas B.C."/>
            <person name="Singh A."/>
            <person name="Wilkins M.J."/>
            <person name="Karaoz U."/>
            <person name="Brodie E.L."/>
            <person name="Williams K.H."/>
            <person name="Hubbard S.S."/>
            <person name="Banfield J.F."/>
        </authorList>
    </citation>
    <scope>NUCLEOTIDE SEQUENCE [LARGE SCALE GENOMIC DNA]</scope>
</reference>
<dbReference type="PROSITE" id="PS50005">
    <property type="entry name" value="TPR"/>
    <property type="match status" value="1"/>
</dbReference>
<feature type="region of interest" description="Disordered" evidence="2">
    <location>
        <begin position="215"/>
        <end position="268"/>
    </location>
</feature>
<feature type="compositionally biased region" description="Basic and acidic residues" evidence="2">
    <location>
        <begin position="236"/>
        <end position="251"/>
    </location>
</feature>
<dbReference type="InterPro" id="IPR019734">
    <property type="entry name" value="TPR_rpt"/>
</dbReference>
<sequence length="268" mass="30688">MNDVDFLEQNAVDAAINAHWQIAIDYNKKISRLDKKNLGAQLRLGYAYIQLHKLKEAKTAYKKVLRLQKGNQIAEENLERIKILELRGAKKPPKKDVKLDPNLFLELPGKTKSSTLVNLGQKNTLAHLVIGQEIFVKPKKRRMEIRTEGNDYVGALPDDLSKRLFLFMKAGSQYMAFIKDVSLSRIVVFIREEKRGKKVQRYSSFPRNIQVDMAKVSTQEGSGDEEGQDEDVLESDLEKLAETLSSDEKDLNLMYQAESRTDDEDQEE</sequence>
<keyword evidence="1" id="KW-0802">TPR repeat</keyword>
<dbReference type="EMBL" id="MGAQ01000024">
    <property type="protein sequence ID" value="OGK49876.1"/>
    <property type="molecule type" value="Genomic_DNA"/>
</dbReference>
<dbReference type="Gene3D" id="1.25.40.10">
    <property type="entry name" value="Tetratricopeptide repeat domain"/>
    <property type="match status" value="1"/>
</dbReference>
<proteinExistence type="predicted"/>
<dbReference type="InterPro" id="IPR011990">
    <property type="entry name" value="TPR-like_helical_dom_sf"/>
</dbReference>
<evidence type="ECO:0000313" key="4">
    <source>
        <dbReference type="Proteomes" id="UP000178558"/>
    </source>
</evidence>
<evidence type="ECO:0000256" key="1">
    <source>
        <dbReference type="PROSITE-ProRule" id="PRU00339"/>
    </source>
</evidence>
<feature type="compositionally biased region" description="Acidic residues" evidence="2">
    <location>
        <begin position="222"/>
        <end position="235"/>
    </location>
</feature>
<protein>
    <submittedName>
        <fullName evidence="3">Uncharacterized protein</fullName>
    </submittedName>
</protein>
<name>A0A1F7J2P2_9BACT</name>
<evidence type="ECO:0000313" key="3">
    <source>
        <dbReference type="EMBL" id="OGK49876.1"/>
    </source>
</evidence>
<dbReference type="SUPFAM" id="SSF48452">
    <property type="entry name" value="TPR-like"/>
    <property type="match status" value="1"/>
</dbReference>
<organism evidence="3 4">
    <name type="scientific">Candidatus Roizmanbacteria bacterium RIFCSPLOWO2_01_FULL_40_42</name>
    <dbReference type="NCBI Taxonomy" id="1802066"/>
    <lineage>
        <taxon>Bacteria</taxon>
        <taxon>Candidatus Roizmaniibacteriota</taxon>
    </lineage>
</organism>
<dbReference type="Proteomes" id="UP000178558">
    <property type="component" value="Unassembled WGS sequence"/>
</dbReference>
<accession>A0A1F7J2P2</accession>
<dbReference type="AlphaFoldDB" id="A0A1F7J2P2"/>
<gene>
    <name evidence="3" type="ORF">A3B50_03765</name>
</gene>